<dbReference type="InterPro" id="IPR001950">
    <property type="entry name" value="SUI1"/>
</dbReference>
<dbReference type="Pfam" id="PF25304">
    <property type="entry name" value="WHD_eIF2D"/>
    <property type="match status" value="1"/>
</dbReference>
<accession>A0A8H5BTR9</accession>
<comment type="caution">
    <text evidence="4">The sequence shown here is derived from an EMBL/GenBank/DDBJ whole genome shotgun (WGS) entry which is preliminary data.</text>
</comment>
<organism evidence="4 5">
    <name type="scientific">Psilocybe cf. subviscida</name>
    <dbReference type="NCBI Taxonomy" id="2480587"/>
    <lineage>
        <taxon>Eukaryota</taxon>
        <taxon>Fungi</taxon>
        <taxon>Dikarya</taxon>
        <taxon>Basidiomycota</taxon>
        <taxon>Agaricomycotina</taxon>
        <taxon>Agaricomycetes</taxon>
        <taxon>Agaricomycetidae</taxon>
        <taxon>Agaricales</taxon>
        <taxon>Agaricineae</taxon>
        <taxon>Strophariaceae</taxon>
        <taxon>Psilocybe</taxon>
    </lineage>
</organism>
<name>A0A8H5BTR9_9AGAR</name>
<dbReference type="Pfam" id="PF17832">
    <property type="entry name" value="Pre-PUA"/>
    <property type="match status" value="1"/>
</dbReference>
<evidence type="ECO:0000256" key="2">
    <source>
        <dbReference type="SAM" id="MobiDB-lite"/>
    </source>
</evidence>
<feature type="domain" description="SUI1" evidence="3">
    <location>
        <begin position="638"/>
        <end position="735"/>
    </location>
</feature>
<feature type="region of interest" description="Disordered" evidence="2">
    <location>
        <begin position="240"/>
        <end position="312"/>
    </location>
</feature>
<dbReference type="Gene3D" id="3.10.400.20">
    <property type="match status" value="1"/>
</dbReference>
<evidence type="ECO:0000259" key="3">
    <source>
        <dbReference type="PROSITE" id="PS50296"/>
    </source>
</evidence>
<evidence type="ECO:0000256" key="1">
    <source>
        <dbReference type="ARBA" id="ARBA00022490"/>
    </source>
</evidence>
<dbReference type="InterPro" id="IPR041366">
    <property type="entry name" value="Pre-PUA"/>
</dbReference>
<dbReference type="PROSITE" id="PS50296">
    <property type="entry name" value="SUI1"/>
    <property type="match status" value="1"/>
</dbReference>
<feature type="compositionally biased region" description="Low complexity" evidence="2">
    <location>
        <begin position="369"/>
        <end position="384"/>
    </location>
</feature>
<feature type="compositionally biased region" description="Gly residues" evidence="2">
    <location>
        <begin position="484"/>
        <end position="502"/>
    </location>
</feature>
<evidence type="ECO:0000313" key="5">
    <source>
        <dbReference type="Proteomes" id="UP000567179"/>
    </source>
</evidence>
<feature type="region of interest" description="Disordered" evidence="2">
    <location>
        <begin position="369"/>
        <end position="398"/>
    </location>
</feature>
<dbReference type="SUPFAM" id="SSF55159">
    <property type="entry name" value="eIF1-like"/>
    <property type="match status" value="1"/>
</dbReference>
<proteinExistence type="predicted"/>
<dbReference type="EMBL" id="JAACJJ010000002">
    <property type="protein sequence ID" value="KAF5329435.1"/>
    <property type="molecule type" value="Genomic_DNA"/>
</dbReference>
<dbReference type="CDD" id="cd11608">
    <property type="entry name" value="eIF2D_C"/>
    <property type="match status" value="1"/>
</dbReference>
<keyword evidence="1" id="KW-0963">Cytoplasm</keyword>
<dbReference type="OrthoDB" id="199771at2759"/>
<reference evidence="4 5" key="1">
    <citation type="journal article" date="2020" name="ISME J.">
        <title>Uncovering the hidden diversity of litter-decomposition mechanisms in mushroom-forming fungi.</title>
        <authorList>
            <person name="Floudas D."/>
            <person name="Bentzer J."/>
            <person name="Ahren D."/>
            <person name="Johansson T."/>
            <person name="Persson P."/>
            <person name="Tunlid A."/>
        </authorList>
    </citation>
    <scope>NUCLEOTIDE SEQUENCE [LARGE SCALE GENOMIC DNA]</scope>
    <source>
        <strain evidence="4 5">CBS 101986</strain>
    </source>
</reference>
<dbReference type="SUPFAM" id="SSF47592">
    <property type="entry name" value="SWIB/MDM2 domain"/>
    <property type="match status" value="1"/>
</dbReference>
<dbReference type="CDD" id="cd11610">
    <property type="entry name" value="eIF2D_N"/>
    <property type="match status" value="1"/>
</dbReference>
<dbReference type="Proteomes" id="UP000567179">
    <property type="component" value="Unassembled WGS sequence"/>
</dbReference>
<dbReference type="Pfam" id="PF01253">
    <property type="entry name" value="SUI1"/>
    <property type="match status" value="1"/>
</dbReference>
<protein>
    <recommendedName>
        <fullName evidence="3">SUI1 domain-containing protein</fullName>
    </recommendedName>
</protein>
<sequence>MFKKPLSHLKTSAPLRSSDRRKLRQRVVAAYSLTPEEGDALVPEGIMSVKFMTHVDAPGVAYLSPDGEPLWFTVGKSADDPLLPSVYTLWKKQDMLPFLSTPAAVVPILVGGADLMVPGGACVLSLSLSWSPSLPSYCVLHASSPVPAPHVFLYSHNHSRKPVVHATPGLSEGQLVCVRQYISKNPSQPNTTPALSPPVAVGRLALNSDLLRSARSSEDTNKGKAVHVVHTWKDHLWEMAGKSSKREMPPNTPLPTPAKPMDAEKEGVEDEEEDDDDDGSASSSPPTSSAMPPSPTPPPDNQVDAPASPAGVTYTPAEVSTLLELALVQAIAKSLADGANPKSLFPIPATKFYTDHILPCRPAFPTLVLPPSSSSSSPPLASAPTNAANDDNLNETRGDAPRVLTDLTIKSSSHKNLSAFLKAMEKAGLVSVKQPQKNQPDVLVTGVHADHARVAAHAGFATVADVERTEARRKARLEAQSAEGQGGGQGGSGGGGGGKGGGGMLTIRELYAPEGPMKEVFEAFGLSTDASPNQRYTAPEIKNALNAYITREGLVNAGDQAYINLDEVLLRAVSSSGSQQKKVKGQEGIEPEEQPRWLRRDELTKKVLGSKKLQAWHEIGARHQGAEPVLRKGTLLPISITSKTRAGRKVVTSIAGFEPFLSLPYSNAGNSSTTNSNRGTSAEEMADDLRKLCAGATTVGPTTGGFKLPGGGVSQTVTVQGKQGKAVLEYLLARGVPKEWVSVEK</sequence>
<dbReference type="Gene3D" id="3.30.780.10">
    <property type="entry name" value="SUI1-like domain"/>
    <property type="match status" value="1"/>
</dbReference>
<dbReference type="GO" id="GO:0003743">
    <property type="term" value="F:translation initiation factor activity"/>
    <property type="evidence" value="ECO:0007669"/>
    <property type="project" value="InterPro"/>
</dbReference>
<dbReference type="AlphaFoldDB" id="A0A8H5BTR9"/>
<dbReference type="PANTHER" id="PTHR12217">
    <property type="entry name" value="EUKARYOTIC TRANSLATION INITIATION FACTOR 2D"/>
    <property type="match status" value="1"/>
</dbReference>
<feature type="compositionally biased region" description="Low complexity" evidence="2">
    <location>
        <begin position="280"/>
        <end position="291"/>
    </location>
</feature>
<evidence type="ECO:0000313" key="4">
    <source>
        <dbReference type="EMBL" id="KAF5329435.1"/>
    </source>
</evidence>
<keyword evidence="5" id="KW-1185">Reference proteome</keyword>
<dbReference type="PANTHER" id="PTHR12217:SF4">
    <property type="entry name" value="EUKARYOTIC TRANSLATION INITIATION FACTOR 2D"/>
    <property type="match status" value="1"/>
</dbReference>
<dbReference type="InterPro" id="IPR039759">
    <property type="entry name" value="eIF2D_SUI1"/>
</dbReference>
<feature type="region of interest" description="Disordered" evidence="2">
    <location>
        <begin position="471"/>
        <end position="502"/>
    </location>
</feature>
<dbReference type="InterPro" id="IPR039757">
    <property type="entry name" value="EIF2D"/>
</dbReference>
<feature type="compositionally biased region" description="Acidic residues" evidence="2">
    <location>
        <begin position="267"/>
        <end position="279"/>
    </location>
</feature>
<dbReference type="InterPro" id="IPR036885">
    <property type="entry name" value="SWIB_MDM2_dom_sf"/>
</dbReference>
<dbReference type="InterPro" id="IPR048247">
    <property type="entry name" value="eIF2D_N"/>
</dbReference>
<gene>
    <name evidence="4" type="ORF">D9619_008997</name>
</gene>
<dbReference type="InterPro" id="IPR057429">
    <property type="entry name" value="WH_eIF2D"/>
</dbReference>
<dbReference type="InterPro" id="IPR036877">
    <property type="entry name" value="SUI1_dom_sf"/>
</dbReference>
<dbReference type="GO" id="GO:0001731">
    <property type="term" value="P:formation of translation preinitiation complex"/>
    <property type="evidence" value="ECO:0007669"/>
    <property type="project" value="InterPro"/>
</dbReference>